<dbReference type="RefSeq" id="WP_126684783.1">
    <property type="nucleotide sequence ID" value="NZ_RYYV01000007.1"/>
</dbReference>
<keyword evidence="5" id="KW-1185">Reference proteome</keyword>
<feature type="domain" description="HTH tetR-type" evidence="3">
    <location>
        <begin position="2"/>
        <end position="62"/>
    </location>
</feature>
<dbReference type="InterPro" id="IPR009057">
    <property type="entry name" value="Homeodomain-like_sf"/>
</dbReference>
<evidence type="ECO:0000313" key="5">
    <source>
        <dbReference type="Proteomes" id="UP000274358"/>
    </source>
</evidence>
<keyword evidence="1 2" id="KW-0238">DNA-binding</keyword>
<name>A0A3S0PNC0_9GAMM</name>
<dbReference type="Gene3D" id="1.10.357.10">
    <property type="entry name" value="Tetracycline Repressor, domain 2"/>
    <property type="match status" value="1"/>
</dbReference>
<dbReference type="OrthoDB" id="2356263at2"/>
<evidence type="ECO:0000256" key="1">
    <source>
        <dbReference type="ARBA" id="ARBA00023125"/>
    </source>
</evidence>
<evidence type="ECO:0000259" key="3">
    <source>
        <dbReference type="PROSITE" id="PS50977"/>
    </source>
</evidence>
<comment type="caution">
    <text evidence="4">The sequence shown here is derived from an EMBL/GenBank/DDBJ whole genome shotgun (WGS) entry which is preliminary data.</text>
</comment>
<dbReference type="SUPFAM" id="SSF46689">
    <property type="entry name" value="Homeodomain-like"/>
    <property type="match status" value="1"/>
</dbReference>
<organism evidence="4 5">
    <name type="scientific">Dyella choica</name>
    <dbReference type="NCBI Taxonomy" id="1927959"/>
    <lineage>
        <taxon>Bacteria</taxon>
        <taxon>Pseudomonadati</taxon>
        <taxon>Pseudomonadota</taxon>
        <taxon>Gammaproteobacteria</taxon>
        <taxon>Lysobacterales</taxon>
        <taxon>Rhodanobacteraceae</taxon>
        <taxon>Dyella</taxon>
    </lineage>
</organism>
<protein>
    <submittedName>
        <fullName evidence="4">TetR/AcrR family transcriptional regulator</fullName>
    </submittedName>
</protein>
<dbReference type="Proteomes" id="UP000274358">
    <property type="component" value="Unassembled WGS sequence"/>
</dbReference>
<feature type="DNA-binding region" description="H-T-H motif" evidence="2">
    <location>
        <begin position="25"/>
        <end position="44"/>
    </location>
</feature>
<gene>
    <name evidence="4" type="ORF">EKH80_10835</name>
</gene>
<dbReference type="PROSITE" id="PS50977">
    <property type="entry name" value="HTH_TETR_2"/>
    <property type="match status" value="1"/>
</dbReference>
<proteinExistence type="predicted"/>
<dbReference type="Pfam" id="PF00440">
    <property type="entry name" value="TetR_N"/>
    <property type="match status" value="1"/>
</dbReference>
<evidence type="ECO:0000256" key="2">
    <source>
        <dbReference type="PROSITE-ProRule" id="PRU00335"/>
    </source>
</evidence>
<evidence type="ECO:0000313" key="4">
    <source>
        <dbReference type="EMBL" id="RUL75224.1"/>
    </source>
</evidence>
<reference evidence="4 5" key="1">
    <citation type="submission" date="2018-12" db="EMBL/GenBank/DDBJ databases">
        <title>Dyella dinghuensis sp. nov. DHOA06 and Dyella choica sp. nov. 4M-K27, isolated from forest soil.</title>
        <authorList>
            <person name="Qiu L.-H."/>
            <person name="Gao Z.-H."/>
        </authorList>
    </citation>
    <scope>NUCLEOTIDE SEQUENCE [LARGE SCALE GENOMIC DNA]</scope>
    <source>
        <strain evidence="4 5">4M-K27</strain>
    </source>
</reference>
<dbReference type="AlphaFoldDB" id="A0A3S0PNC0"/>
<accession>A0A3S0PNC0</accession>
<dbReference type="EMBL" id="RYYV01000007">
    <property type="protein sequence ID" value="RUL75224.1"/>
    <property type="molecule type" value="Genomic_DNA"/>
</dbReference>
<sequence>MQTRKEELTAALIDYLLEHGLPELSLRPLAAALGTSARLLIYHFGSKEGLLAAAMDAMHAHLRSSLQALADAKMAAAAKPLRWFWDWAIAAENFAYMKLFYELQMMAVRQPETYGTFLQGNSLGWLELAKRFMPDDDRDTAMASLTIAVFDGLFLEMVATGDCQRTTAALDRYIELVEQARLHRANTTSKPRHASTRKQGT</sequence>
<dbReference type="GO" id="GO:0003677">
    <property type="term" value="F:DNA binding"/>
    <property type="evidence" value="ECO:0007669"/>
    <property type="project" value="UniProtKB-UniRule"/>
</dbReference>
<dbReference type="InterPro" id="IPR001647">
    <property type="entry name" value="HTH_TetR"/>
</dbReference>